<keyword evidence="2" id="KW-1185">Reference proteome</keyword>
<dbReference type="Proteomes" id="UP000005631">
    <property type="component" value="Chromosome"/>
</dbReference>
<evidence type="ECO:0000313" key="1">
    <source>
        <dbReference type="EMBL" id="AEV34171.1"/>
    </source>
</evidence>
<dbReference type="AlphaFoldDB" id="G8R3T4"/>
<protein>
    <submittedName>
        <fullName evidence="1">Uncharacterized protein</fullName>
    </submittedName>
</protein>
<accession>G8R3T4</accession>
<dbReference type="KEGG" id="oho:Oweho_3220"/>
<proteinExistence type="predicted"/>
<dbReference type="HOGENOM" id="CLU_1509159_0_0_10"/>
<dbReference type="STRING" id="926562.Oweho_3220"/>
<gene>
    <name evidence="1" type="ordered locus">Oweho_3220</name>
</gene>
<organism evidence="1 2">
    <name type="scientific">Owenweeksia hongkongensis (strain DSM 17368 / CIP 108786 / JCM 12287 / NRRL B-23963 / UST20020801)</name>
    <dbReference type="NCBI Taxonomy" id="926562"/>
    <lineage>
        <taxon>Bacteria</taxon>
        <taxon>Pseudomonadati</taxon>
        <taxon>Bacteroidota</taxon>
        <taxon>Flavobacteriia</taxon>
        <taxon>Flavobacteriales</taxon>
        <taxon>Owenweeksiaceae</taxon>
        <taxon>Owenweeksia</taxon>
    </lineage>
</organism>
<name>G8R3T4_OWEHD</name>
<sequence>MGYVQESATASMPILGTGNWQPFYFTSGSLEYIGGKQESTKHGSLYNYSLTHKFPGIDDNHELPHQFAALDQHRWIICLVYSDGKMRTIGSVAQGLEFFWNEGNSSTTSGFSISWQMTDTKPAQNLGYITQFFVNTDQYLVQRFETNIDYTLNADKTFDAYGPEADKLEYKEGYLIKK</sequence>
<reference evidence="1 2" key="1">
    <citation type="journal article" date="2012" name="Stand. Genomic Sci.">
        <title>Genome sequence of the orange-pigmented seawater bacterium Owenweeksia hongkongensis type strain (UST20020801(T)).</title>
        <authorList>
            <person name="Riedel T."/>
            <person name="Held B."/>
            <person name="Nolan M."/>
            <person name="Lucas S."/>
            <person name="Lapidus A."/>
            <person name="Tice H."/>
            <person name="Del Rio T.G."/>
            <person name="Cheng J.F."/>
            <person name="Han C."/>
            <person name="Tapia R."/>
            <person name="Goodwin L.A."/>
            <person name="Pitluck S."/>
            <person name="Liolios K."/>
            <person name="Mavromatis K."/>
            <person name="Pagani I."/>
            <person name="Ivanova N."/>
            <person name="Mikhailova N."/>
            <person name="Pati A."/>
            <person name="Chen A."/>
            <person name="Palaniappan K."/>
            <person name="Rohde M."/>
            <person name="Tindall B.J."/>
            <person name="Detter J.C."/>
            <person name="Goker M."/>
            <person name="Woyke T."/>
            <person name="Bristow J."/>
            <person name="Eisen J.A."/>
            <person name="Markowitz V."/>
            <person name="Hugenholtz P."/>
            <person name="Klenk H.P."/>
            <person name="Kyrpides N.C."/>
        </authorList>
    </citation>
    <scope>NUCLEOTIDE SEQUENCE</scope>
    <source>
        <strain evidence="2">DSM 17368 / JCM 12287 / NRRL B-23963</strain>
    </source>
</reference>
<dbReference type="EMBL" id="CP003156">
    <property type="protein sequence ID" value="AEV34171.1"/>
    <property type="molecule type" value="Genomic_DNA"/>
</dbReference>
<evidence type="ECO:0000313" key="2">
    <source>
        <dbReference type="Proteomes" id="UP000005631"/>
    </source>
</evidence>